<keyword evidence="2" id="KW-0472">Membrane</keyword>
<protein>
    <submittedName>
        <fullName evidence="3">Uncharacterized protein</fullName>
    </submittedName>
</protein>
<dbReference type="Proteomes" id="UP000265618">
    <property type="component" value="Unassembled WGS sequence"/>
</dbReference>
<evidence type="ECO:0000313" key="4">
    <source>
        <dbReference type="Proteomes" id="UP000265618"/>
    </source>
</evidence>
<feature type="transmembrane region" description="Helical" evidence="2">
    <location>
        <begin position="149"/>
        <end position="166"/>
    </location>
</feature>
<keyword evidence="4" id="KW-1185">Reference proteome</keyword>
<comment type="caution">
    <text evidence="3">The sequence shown here is derived from an EMBL/GenBank/DDBJ whole genome shotgun (WGS) entry which is preliminary data.</text>
</comment>
<feature type="non-terminal residue" evidence="3">
    <location>
        <position position="1"/>
    </location>
</feature>
<keyword evidence="2" id="KW-1133">Transmembrane helix</keyword>
<gene>
    <name evidence="3" type="ORF">KIPB_001106</name>
</gene>
<reference evidence="3 4" key="1">
    <citation type="journal article" date="2018" name="PLoS ONE">
        <title>The draft genome of Kipferlia bialata reveals reductive genome evolution in fornicate parasites.</title>
        <authorList>
            <person name="Tanifuji G."/>
            <person name="Takabayashi S."/>
            <person name="Kume K."/>
            <person name="Takagi M."/>
            <person name="Nakayama T."/>
            <person name="Kamikawa R."/>
            <person name="Inagaki Y."/>
            <person name="Hashimoto T."/>
        </authorList>
    </citation>
    <scope>NUCLEOTIDE SEQUENCE [LARGE SCALE GENOMIC DNA]</scope>
    <source>
        <strain evidence="3">NY0173</strain>
    </source>
</reference>
<dbReference type="EMBL" id="BDIP01000145">
    <property type="protein sequence ID" value="GIQ80326.1"/>
    <property type="molecule type" value="Genomic_DNA"/>
</dbReference>
<feature type="compositionally biased region" description="Polar residues" evidence="1">
    <location>
        <begin position="86"/>
        <end position="99"/>
    </location>
</feature>
<sequence>LTDLVGVTVDMSAQFQTLLLELQCSRGDWRPSELAVVRAALRNREDTPLDALAVVLGRDSRTVSKMVKAIRKMETRRLKGAAHNVSEGNTHPTTQSTAGTKREREADSRESEAVEPGLGKGMTMFMNFVLAGMLFSGIFLAIVSPLAGSVFTVGAMVFIVCWFKFLKMYEPMNPQLHPELKDFSTADELASNAPLETPAVEAEGEKEGEKEPVADTVAE</sequence>
<keyword evidence="2" id="KW-0812">Transmembrane</keyword>
<feature type="compositionally biased region" description="Basic and acidic residues" evidence="1">
    <location>
        <begin position="100"/>
        <end position="112"/>
    </location>
</feature>
<accession>A0A9K3CNE1</accession>
<evidence type="ECO:0000256" key="2">
    <source>
        <dbReference type="SAM" id="Phobius"/>
    </source>
</evidence>
<feature type="region of interest" description="Disordered" evidence="1">
    <location>
        <begin position="80"/>
        <end position="115"/>
    </location>
</feature>
<evidence type="ECO:0000313" key="3">
    <source>
        <dbReference type="EMBL" id="GIQ80326.1"/>
    </source>
</evidence>
<feature type="compositionally biased region" description="Basic and acidic residues" evidence="1">
    <location>
        <begin position="203"/>
        <end position="213"/>
    </location>
</feature>
<proteinExistence type="predicted"/>
<feature type="region of interest" description="Disordered" evidence="1">
    <location>
        <begin position="187"/>
        <end position="219"/>
    </location>
</feature>
<name>A0A9K3CNE1_9EUKA</name>
<evidence type="ECO:0000256" key="1">
    <source>
        <dbReference type="SAM" id="MobiDB-lite"/>
    </source>
</evidence>
<dbReference type="AlphaFoldDB" id="A0A9K3CNE1"/>
<organism evidence="3 4">
    <name type="scientific">Kipferlia bialata</name>
    <dbReference type="NCBI Taxonomy" id="797122"/>
    <lineage>
        <taxon>Eukaryota</taxon>
        <taxon>Metamonada</taxon>
        <taxon>Carpediemonas-like organisms</taxon>
        <taxon>Kipferlia</taxon>
    </lineage>
</organism>